<sequence length="297" mass="32588">MTSELIHLKHGELEASLCPSLGGALAGFSCAGTALLRPWNGEATVRKMASYPLVPYSNRIADGRFGHAGRDVALRRNFGDHPHPLHGLGWQRAWTVADHSAHEATLLLQHRVDDAAAAADWPWAFDARQHFALEAEGLTVTLSYHNLSDESVPVGLGWHPYFPRHEDAELSFSAAEVWLMDERALPSERVEVPAAWDYRAARPVGAPGLDNCFARWQREARIAWPGKGLAVRLQASPALEHLVVFTPQDADFIAVEPVSHANNAINMQAPGAHGIKHVAPGASYEVLMHLSIERITR</sequence>
<proteinExistence type="predicted"/>
<dbReference type="OrthoDB" id="9808779at2"/>
<dbReference type="GO" id="GO:0030246">
    <property type="term" value="F:carbohydrate binding"/>
    <property type="evidence" value="ECO:0007669"/>
    <property type="project" value="InterPro"/>
</dbReference>
<dbReference type="Proteomes" id="UP000308891">
    <property type="component" value="Unassembled WGS sequence"/>
</dbReference>
<dbReference type="GO" id="GO:0016853">
    <property type="term" value="F:isomerase activity"/>
    <property type="evidence" value="ECO:0007669"/>
    <property type="project" value="InterPro"/>
</dbReference>
<gene>
    <name evidence="1" type="ORF">E5K04_07540</name>
</gene>
<dbReference type="SUPFAM" id="SSF74650">
    <property type="entry name" value="Galactose mutarotase-like"/>
    <property type="match status" value="1"/>
</dbReference>
<dbReference type="AlphaFoldDB" id="A0A4V4N879"/>
<organism evidence="1 2">
    <name type="scientific">Crenobacter intestini</name>
    <dbReference type="NCBI Taxonomy" id="2563443"/>
    <lineage>
        <taxon>Bacteria</taxon>
        <taxon>Pseudomonadati</taxon>
        <taxon>Pseudomonadota</taxon>
        <taxon>Betaproteobacteria</taxon>
        <taxon>Neisseriales</taxon>
        <taxon>Neisseriaceae</taxon>
        <taxon>Crenobacter</taxon>
    </lineage>
</organism>
<keyword evidence="2" id="KW-1185">Reference proteome</keyword>
<dbReference type="Pfam" id="PF01263">
    <property type="entry name" value="Aldose_epim"/>
    <property type="match status" value="1"/>
</dbReference>
<dbReference type="Gene3D" id="2.70.98.10">
    <property type="match status" value="1"/>
</dbReference>
<dbReference type="EMBL" id="STGJ01000007">
    <property type="protein sequence ID" value="TIC83403.1"/>
    <property type="molecule type" value="Genomic_DNA"/>
</dbReference>
<dbReference type="InterPro" id="IPR008183">
    <property type="entry name" value="Aldose_1/G6P_1-epimerase"/>
</dbReference>
<dbReference type="InterPro" id="IPR014718">
    <property type="entry name" value="GH-type_carb-bd"/>
</dbReference>
<dbReference type="GO" id="GO:0005975">
    <property type="term" value="P:carbohydrate metabolic process"/>
    <property type="evidence" value="ECO:0007669"/>
    <property type="project" value="InterPro"/>
</dbReference>
<comment type="caution">
    <text evidence="1">The sequence shown here is derived from an EMBL/GenBank/DDBJ whole genome shotgun (WGS) entry which is preliminary data.</text>
</comment>
<evidence type="ECO:0000313" key="2">
    <source>
        <dbReference type="Proteomes" id="UP000308891"/>
    </source>
</evidence>
<dbReference type="CDD" id="cd09021">
    <property type="entry name" value="Aldose_epim_Ec_YphB"/>
    <property type="match status" value="1"/>
</dbReference>
<reference evidence="1 2" key="1">
    <citation type="submission" date="2019-04" db="EMBL/GenBank/DDBJ databases">
        <title>Crenobacter sp. nov.</title>
        <authorList>
            <person name="Shi S."/>
        </authorList>
    </citation>
    <scope>NUCLEOTIDE SEQUENCE [LARGE SCALE GENOMIC DNA]</scope>
    <source>
        <strain evidence="1 2">GY 70310</strain>
    </source>
</reference>
<accession>A0A4V4N879</accession>
<protein>
    <submittedName>
        <fullName evidence="1">Aldose 1-epimerase</fullName>
    </submittedName>
</protein>
<evidence type="ECO:0000313" key="1">
    <source>
        <dbReference type="EMBL" id="TIC83403.1"/>
    </source>
</evidence>
<dbReference type="RefSeq" id="WP_136552597.1">
    <property type="nucleotide sequence ID" value="NZ_STGJ01000007.1"/>
</dbReference>
<name>A0A4V4N879_9NEIS</name>
<dbReference type="InterPro" id="IPR011013">
    <property type="entry name" value="Gal_mutarotase_sf_dom"/>
</dbReference>